<feature type="domain" description="Polymerase/histidinol phosphatase N-terminal" evidence="14">
    <location>
        <begin position="458"/>
        <end position="525"/>
    </location>
</feature>
<dbReference type="InterPro" id="IPR012337">
    <property type="entry name" value="RNaseH-like_sf"/>
</dbReference>
<dbReference type="Gene3D" id="2.40.50.140">
    <property type="entry name" value="Nucleic acid-binding proteins"/>
    <property type="match status" value="1"/>
</dbReference>
<dbReference type="Pfam" id="PF02811">
    <property type="entry name" value="PHP"/>
    <property type="match status" value="1"/>
</dbReference>
<dbReference type="InterPro" id="IPR036397">
    <property type="entry name" value="RNaseH_sf"/>
</dbReference>
<dbReference type="InterPro" id="IPR004805">
    <property type="entry name" value="DnaE2/DnaE/PolC"/>
</dbReference>
<dbReference type="Pfam" id="PF00929">
    <property type="entry name" value="RNase_T"/>
    <property type="match status" value="1"/>
</dbReference>
<keyword evidence="8 11" id="KW-0269">Exonuclease</keyword>
<dbReference type="InterPro" id="IPR011708">
    <property type="entry name" value="DNA_pol3_alpha_NTPase_dom"/>
</dbReference>
<dbReference type="InterPro" id="IPR029460">
    <property type="entry name" value="DNAPol_HHH"/>
</dbReference>
<dbReference type="Proteomes" id="UP000233256">
    <property type="component" value="Unassembled WGS sequence"/>
</dbReference>
<keyword evidence="3 11" id="KW-0808">Transferase</keyword>
<dbReference type="Gene3D" id="3.20.20.140">
    <property type="entry name" value="Metal-dependent hydrolases"/>
    <property type="match status" value="2"/>
</dbReference>
<feature type="region of interest" description="Disordered" evidence="12">
    <location>
        <begin position="288"/>
        <end position="323"/>
    </location>
</feature>
<dbReference type="FunFam" id="3.30.420.10:FF:000045">
    <property type="entry name" value="3'-5' exonuclease DinG"/>
    <property type="match status" value="1"/>
</dbReference>
<dbReference type="Gene3D" id="1.10.150.700">
    <property type="entry name" value="PolC, middle finger domain"/>
    <property type="match status" value="2"/>
</dbReference>
<dbReference type="Pfam" id="PF11490">
    <property type="entry name" value="DNA_pol3_a_NII"/>
    <property type="match status" value="1"/>
</dbReference>
<dbReference type="Gene3D" id="3.30.420.10">
    <property type="entry name" value="Ribonuclease H-like superfamily/Ribonuclease H"/>
    <property type="match status" value="1"/>
</dbReference>
<dbReference type="GO" id="GO:0003677">
    <property type="term" value="F:DNA binding"/>
    <property type="evidence" value="ECO:0007669"/>
    <property type="project" value="UniProtKB-UniRule"/>
</dbReference>
<dbReference type="GO" id="GO:0005737">
    <property type="term" value="C:cytoplasm"/>
    <property type="evidence" value="ECO:0007669"/>
    <property type="project" value="UniProtKB-SubCell"/>
</dbReference>
<dbReference type="GO" id="GO:0003887">
    <property type="term" value="F:DNA-directed DNA polymerase activity"/>
    <property type="evidence" value="ECO:0007669"/>
    <property type="project" value="UniProtKB-UniRule"/>
</dbReference>
<dbReference type="SUPFAM" id="SSF53098">
    <property type="entry name" value="Ribonuclease H-like"/>
    <property type="match status" value="1"/>
</dbReference>
<dbReference type="Pfam" id="PF07733">
    <property type="entry name" value="DNA_pol3_alpha"/>
    <property type="match status" value="2"/>
</dbReference>
<keyword evidence="2 11" id="KW-0963">Cytoplasm</keyword>
<dbReference type="InterPro" id="IPR040982">
    <property type="entry name" value="DNA_pol3_finger"/>
</dbReference>
<dbReference type="InterPro" id="IPR013520">
    <property type="entry name" value="Ribonucl_H"/>
</dbReference>
<evidence type="ECO:0000256" key="10">
    <source>
        <dbReference type="ARBA" id="ARBA00049244"/>
    </source>
</evidence>
<comment type="caution">
    <text evidence="15">The sequence shown here is derived from an EMBL/GenBank/DDBJ whole genome shotgun (WGS) entry which is preliminary data.</text>
</comment>
<evidence type="ECO:0000313" key="15">
    <source>
        <dbReference type="EMBL" id="PKK91717.1"/>
    </source>
</evidence>
<evidence type="ECO:0000256" key="5">
    <source>
        <dbReference type="ARBA" id="ARBA00022705"/>
    </source>
</evidence>
<evidence type="ECO:0000256" key="11">
    <source>
        <dbReference type="HAMAP-Rule" id="MF_00356"/>
    </source>
</evidence>
<feature type="region of interest" description="Disordered" evidence="12">
    <location>
        <begin position="153"/>
        <end position="176"/>
    </location>
</feature>
<dbReference type="Pfam" id="PF14579">
    <property type="entry name" value="HHH_6"/>
    <property type="match status" value="1"/>
</dbReference>
<accession>A0A2N1PTP2</accession>
<evidence type="ECO:0000256" key="4">
    <source>
        <dbReference type="ARBA" id="ARBA00022695"/>
    </source>
</evidence>
<dbReference type="PANTHER" id="PTHR32294">
    <property type="entry name" value="DNA POLYMERASE III SUBUNIT ALPHA"/>
    <property type="match status" value="1"/>
</dbReference>
<dbReference type="Gene3D" id="1.10.150.870">
    <property type="match status" value="1"/>
</dbReference>
<dbReference type="InterPro" id="IPR003141">
    <property type="entry name" value="Pol/His_phosphatase_N"/>
</dbReference>
<comment type="subcellular location">
    <subcellularLocation>
        <location evidence="11">Cytoplasm</location>
    </subcellularLocation>
</comment>
<evidence type="ECO:0000259" key="13">
    <source>
        <dbReference type="SMART" id="SM00479"/>
    </source>
</evidence>
<feature type="domain" description="Exonuclease" evidence="13">
    <location>
        <begin position="547"/>
        <end position="714"/>
    </location>
</feature>
<keyword evidence="6 11" id="KW-0540">Nuclease</keyword>
<evidence type="ECO:0000256" key="6">
    <source>
        <dbReference type="ARBA" id="ARBA00022722"/>
    </source>
</evidence>
<dbReference type="SUPFAM" id="SSF81585">
    <property type="entry name" value="PsbU/PolX domain-like"/>
    <property type="match status" value="1"/>
</dbReference>
<dbReference type="SMART" id="SM00479">
    <property type="entry name" value="EXOIII"/>
    <property type="match status" value="1"/>
</dbReference>
<sequence length="1567" mass="173409">MTPLTYKKSRSRPFPAETGIRRTWMPWASRPAEAIYGECEVRVLIKPGREDFLGLLLSDLGETVPDAVSHGKIENIDLDIDESVMRLTVVFPSVVEKEVLLRVRKILGTAAGVSQVTMEAIFSGENKTRRDSAPVVVPGAADSASLLHHSADGDFLSAPSEGPPGEGQIPVPPLSGTGDCSIRSRDEQSVRSFLTDYWEDLISEIKTADPSFNGWLANCAWKIDDGQVLLTVNNELSVKELNSLNCNRALEDAIYRSVGVKPRVSIALCQEQQQKTREIIRTMEDSPVKKEFTPPPVSMAAPISGDKFSPGKPAARSFKDYSSRSGVRGGSKFPPVFSKAITGSPRSIGALNIGDQGKRVVVKGEIFSAEVKETKTGRIISVIKISDGTDSICVKTFFKKEEEEEVASLKEGKWVLVEGTFERDEFMRDDVVSARAMRIVEAPPGGPGRDDTAALKRVELHCHSSLSAMDGINTVGEMVKMASTWGQPAIAVTDHGVLQGYPDLASAAKKNGIKAIYGVEAYLINDMITVMTAGTAELEPTPLDEAVFVVFDLETTALNPVAGQIIEIGATRIRGSEVIDTFSQLIALDGPLPPEIVKLTGITEEMLQGQADEKSALEDFRKYIGNDVLVAHNAFNFDASFVRYRLQKHDLEPYGNPVLDTLPLSQAINHHLHSHALKTLVKHFGVNLENHHRAVDDAAATAEILRIFLRKLQDEKGIVCLTQIPDLCSEVDLKSLRPYHAVILVKNRTGLRNLYELVSEAHLKYFHKHPRIPKSEFSRLREGLILGSACEAGEVFQAIMSGRKAEEIDNLASFYDYLEIMPIINNRFLVDTNQVKSDEGLRAINKVILEIGQRLGKPVVATSDAHFVNPEDEIYRQILQAGMKFRDADKISGLYMKTTDEMLEEFSYLGAETAMEVVVRASQRIADSIEVLTPVPDGLYPPTMDGAEDEIREETFRKARELYGENLPDIVMARVERELDSIIGNGYAVLYLIARKLVQKSLSDGYLVGSRGSVGSSIVAFFAGITEVNALPPHYLCSKCGKSEFFDDGRAACGADLPDAKCPHCGEQYQKLGFDIPFEVFMGFKGDKVPDIDLNFSGKYQGRIHKYTEELFGADHVFRAGTISTVQERTAMGFVKGFYEDRGVKKRDAEICRLAKGCTGVRRTTGQHPGGLMVVPSDMSIYDFCPVQRPANKDDSDTTTTHFDYHSIHDNLVKLDLLGHDDPTVIRMLEDFTGVDAKAVPLDDSATLSLYTSPKALGVDLTPIGCETGTLGIPEFGTRFVRQMLKETRPTTFGELVLISGLSHGTNVWTNNAQEFVREGVATLKEVIAVRDDIMNYLIHKGLDKSLAFKVMEFVRKGKGAKEKEKMEEFAQEMSSHGVPDWYIESCRRISYMFPKAHAVAYVMMAFRIAWFKINYPAAYYATYFSTKGDAFDAELICAGRDRVFQRLKELTDMGNAATKLEKDEGTVLEVAYEMYSRGVKLLPVNLEESRADEFKIMDNALLPPFSSLRGLGAKVADNIVNVREERPFRSIEDLRVSCGVNKTVMEVLRQHGCLRGMPETAQLTLF</sequence>
<dbReference type="Gene3D" id="3.30.1900.20">
    <property type="match status" value="2"/>
</dbReference>
<comment type="function">
    <text evidence="1 11">Required for replicative DNA synthesis. This DNA polymerase also exhibits 3' to 5' exonuclease activity.</text>
</comment>
<evidence type="ECO:0000256" key="12">
    <source>
        <dbReference type="SAM" id="MobiDB-lite"/>
    </source>
</evidence>
<evidence type="ECO:0000313" key="16">
    <source>
        <dbReference type="Proteomes" id="UP000233256"/>
    </source>
</evidence>
<dbReference type="InterPro" id="IPR012340">
    <property type="entry name" value="NA-bd_OB-fold"/>
</dbReference>
<dbReference type="PANTHER" id="PTHR32294:SF5">
    <property type="entry name" value="DNA POLYMERASE III POLC-TYPE"/>
    <property type="match status" value="1"/>
</dbReference>
<reference evidence="15 16" key="1">
    <citation type="journal article" date="2017" name="ISME J.">
        <title>Potential for microbial H2 and metal transformations associated with novel bacteria and archaea in deep terrestrial subsurface sediments.</title>
        <authorList>
            <person name="Hernsdorf A.W."/>
            <person name="Amano Y."/>
            <person name="Miyakawa K."/>
            <person name="Ise K."/>
            <person name="Suzuki Y."/>
            <person name="Anantharaman K."/>
            <person name="Probst A."/>
            <person name="Burstein D."/>
            <person name="Thomas B.C."/>
            <person name="Banfield J.F."/>
        </authorList>
    </citation>
    <scope>NUCLEOTIDE SEQUENCE [LARGE SCALE GENOMIC DNA]</scope>
    <source>
        <strain evidence="15">HGW-Wallbacteria-1</strain>
    </source>
</reference>
<dbReference type="InterPro" id="IPR006054">
    <property type="entry name" value="DnaQ"/>
</dbReference>
<organism evidence="15 16">
    <name type="scientific">Candidatus Wallbacteria bacterium HGW-Wallbacteria-1</name>
    <dbReference type="NCBI Taxonomy" id="2013854"/>
    <lineage>
        <taxon>Bacteria</taxon>
        <taxon>Candidatus Walliibacteriota</taxon>
    </lineage>
</organism>
<dbReference type="SMART" id="SM00481">
    <property type="entry name" value="POLIIIAc"/>
    <property type="match status" value="1"/>
</dbReference>
<dbReference type="EC" id="2.7.7.7" evidence="11"/>
<keyword evidence="9 11" id="KW-0239">DNA-directed DNA polymerase</keyword>
<dbReference type="InterPro" id="IPR004013">
    <property type="entry name" value="PHP_dom"/>
</dbReference>
<keyword evidence="7 11" id="KW-0378">Hydrolase</keyword>
<evidence type="ECO:0000256" key="8">
    <source>
        <dbReference type="ARBA" id="ARBA00022839"/>
    </source>
</evidence>
<dbReference type="GO" id="GO:0006261">
    <property type="term" value="P:DNA-templated DNA replication"/>
    <property type="evidence" value="ECO:0007669"/>
    <property type="project" value="UniProtKB-UniRule"/>
</dbReference>
<dbReference type="NCBIfam" id="NF001688">
    <property type="entry name" value="PRK00448.1"/>
    <property type="match status" value="1"/>
</dbReference>
<dbReference type="InterPro" id="IPR044923">
    <property type="entry name" value="PolC_middle_finger_sf"/>
</dbReference>
<dbReference type="InterPro" id="IPR024754">
    <property type="entry name" value="DNA_PolC-like_N_II"/>
</dbReference>
<evidence type="ECO:0000256" key="9">
    <source>
        <dbReference type="ARBA" id="ARBA00022932"/>
    </source>
</evidence>
<comment type="catalytic activity">
    <reaction evidence="10 11">
        <text>DNA(n) + a 2'-deoxyribonucleoside 5'-triphosphate = DNA(n+1) + diphosphate</text>
        <dbReference type="Rhea" id="RHEA:22508"/>
        <dbReference type="Rhea" id="RHEA-COMP:17339"/>
        <dbReference type="Rhea" id="RHEA-COMP:17340"/>
        <dbReference type="ChEBI" id="CHEBI:33019"/>
        <dbReference type="ChEBI" id="CHEBI:61560"/>
        <dbReference type="ChEBI" id="CHEBI:173112"/>
        <dbReference type="EC" id="2.7.7.7"/>
    </reaction>
</comment>
<keyword evidence="4 11" id="KW-0548">Nucleotidyltransferase</keyword>
<evidence type="ECO:0000259" key="14">
    <source>
        <dbReference type="SMART" id="SM00481"/>
    </source>
</evidence>
<dbReference type="CDD" id="cd06127">
    <property type="entry name" value="DEDDh"/>
    <property type="match status" value="1"/>
</dbReference>
<evidence type="ECO:0000256" key="7">
    <source>
        <dbReference type="ARBA" id="ARBA00022801"/>
    </source>
</evidence>
<dbReference type="EMBL" id="PGXC01000002">
    <property type="protein sequence ID" value="PKK91717.1"/>
    <property type="molecule type" value="Genomic_DNA"/>
</dbReference>
<evidence type="ECO:0000256" key="2">
    <source>
        <dbReference type="ARBA" id="ARBA00022490"/>
    </source>
</evidence>
<name>A0A2N1PTP2_9BACT</name>
<dbReference type="CDD" id="cd07435">
    <property type="entry name" value="PHP_PolIIIA_POLC"/>
    <property type="match status" value="1"/>
</dbReference>
<evidence type="ECO:0000256" key="3">
    <source>
        <dbReference type="ARBA" id="ARBA00022679"/>
    </source>
</evidence>
<dbReference type="NCBIfam" id="TIGR01405">
    <property type="entry name" value="polC_Gram_pos"/>
    <property type="match status" value="1"/>
</dbReference>
<dbReference type="HAMAP" id="MF_00356">
    <property type="entry name" value="DNApol_PolC"/>
    <property type="match status" value="1"/>
</dbReference>
<dbReference type="CDD" id="cd04484">
    <property type="entry name" value="polC_OBF"/>
    <property type="match status" value="1"/>
</dbReference>
<comment type="similarity">
    <text evidence="11">Belongs to the DNA polymerase type-C family. PolC subfamily.</text>
</comment>
<dbReference type="NCBIfam" id="TIGR00573">
    <property type="entry name" value="dnaq"/>
    <property type="match status" value="1"/>
</dbReference>
<dbReference type="InterPro" id="IPR006308">
    <property type="entry name" value="Pol_III_a_PolC-type_gram_pos"/>
</dbReference>
<dbReference type="Pfam" id="PF17657">
    <property type="entry name" value="DNA_pol3_finger"/>
    <property type="match status" value="1"/>
</dbReference>
<protein>
    <recommendedName>
        <fullName evidence="11">DNA polymerase III PolC-type</fullName>
        <shortName evidence="11">PolIII</shortName>
        <ecNumber evidence="11">2.7.7.7</ecNumber>
    </recommendedName>
</protein>
<keyword evidence="5 11" id="KW-0235">DNA replication</keyword>
<evidence type="ECO:0000256" key="1">
    <source>
        <dbReference type="ARBA" id="ARBA00003452"/>
    </source>
</evidence>
<dbReference type="GO" id="GO:0008408">
    <property type="term" value="F:3'-5' exonuclease activity"/>
    <property type="evidence" value="ECO:0007669"/>
    <property type="project" value="UniProtKB-UniRule"/>
</dbReference>
<gene>
    <name evidence="11 15" type="primary">polC</name>
    <name evidence="15" type="ORF">CVV64_03375</name>
</gene>
<proteinExistence type="inferred from homology"/>